<keyword evidence="2" id="KW-0560">Oxidoreductase</keyword>
<dbReference type="PROSITE" id="PS00798">
    <property type="entry name" value="ALDOKETO_REDUCTASE_1"/>
    <property type="match status" value="1"/>
</dbReference>
<proteinExistence type="inferred from homology"/>
<comment type="caution">
    <text evidence="7">The sequence shown here is derived from an EMBL/GenBank/DDBJ whole genome shotgun (WGS) entry which is preliminary data.</text>
</comment>
<dbReference type="FunFam" id="3.20.20.100:FF:000007">
    <property type="entry name" value="NAD(P)H-dependent D-xylose reductase xyl1"/>
    <property type="match status" value="1"/>
</dbReference>
<feature type="site" description="Lowers pKa of active site Tyr" evidence="5">
    <location>
        <position position="82"/>
    </location>
</feature>
<dbReference type="Pfam" id="PF00248">
    <property type="entry name" value="Aldo_ket_red"/>
    <property type="match status" value="1"/>
</dbReference>
<reference evidence="7 8" key="1">
    <citation type="journal article" date="2018" name="Mol. Biol. Evol.">
        <title>Analysis of the draft genome of the red seaweed Gracilariopsis chorda provides insights into genome size evolution in Rhodophyta.</title>
        <authorList>
            <person name="Lee J."/>
            <person name="Yang E.C."/>
            <person name="Graf L."/>
            <person name="Yang J.H."/>
            <person name="Qiu H."/>
            <person name="Zel Zion U."/>
            <person name="Chan C.X."/>
            <person name="Stephens T.G."/>
            <person name="Weber A.P.M."/>
            <person name="Boo G.H."/>
            <person name="Boo S.M."/>
            <person name="Kim K.M."/>
            <person name="Shin Y."/>
            <person name="Jung M."/>
            <person name="Lee S.J."/>
            <person name="Yim H.S."/>
            <person name="Lee J.H."/>
            <person name="Bhattacharya D."/>
            <person name="Yoon H.S."/>
        </authorList>
    </citation>
    <scope>NUCLEOTIDE SEQUENCE [LARGE SCALE GENOMIC DNA]</scope>
    <source>
        <strain evidence="7 8">SKKU-2015</strain>
        <tissue evidence="7">Whole body</tissue>
    </source>
</reference>
<feature type="domain" description="NADP-dependent oxidoreductase" evidence="6">
    <location>
        <begin position="20"/>
        <end position="306"/>
    </location>
</feature>
<dbReference type="EMBL" id="NBIV01000002">
    <property type="protein sequence ID" value="PXF49745.1"/>
    <property type="molecule type" value="Genomic_DNA"/>
</dbReference>
<sequence length="331" mass="37370">MTGPSLPLVPSATSAKFPQLGLGTWKAPKGVASKIVAKAIELGYRAIDCACDYGNEQEVGEGIRNGLKAAQLDRESLFVTSKLWNTYHKPEHVRPACMKTLSDLGLDYLDLYMIHFPISLKFVPFEKRYPPEWVHDPEDPENATMRMEKVPLQDTWRALEALVDEGLIRHVGVCNFPYALLEDLLTYSRIRPSVLQIELHPYLQQPRLLQFCKREKIVVTAFSSFGATSYKELGMDRGHNLFEDDCMKHIARKHGKSVAQVALRWAVQRGTAIIPKTSKVERLVENMSVFDWELGEEDMKAIGALDRGLRYNDPGEFCVSLGMGEAVPIYD</sequence>
<dbReference type="PROSITE" id="PS00062">
    <property type="entry name" value="ALDOKETO_REDUCTASE_2"/>
    <property type="match status" value="1"/>
</dbReference>
<keyword evidence="8" id="KW-1185">Reference proteome</keyword>
<dbReference type="InterPro" id="IPR020471">
    <property type="entry name" value="AKR"/>
</dbReference>
<dbReference type="GO" id="GO:0016491">
    <property type="term" value="F:oxidoreductase activity"/>
    <property type="evidence" value="ECO:0007669"/>
    <property type="project" value="UniProtKB-KW"/>
</dbReference>
<dbReference type="STRING" id="448386.A0A2V3J5Q9"/>
<feature type="active site" description="Proton donor" evidence="3">
    <location>
        <position position="53"/>
    </location>
</feature>
<evidence type="ECO:0000256" key="1">
    <source>
        <dbReference type="ARBA" id="ARBA00007905"/>
    </source>
</evidence>
<organism evidence="7 8">
    <name type="scientific">Gracilariopsis chorda</name>
    <dbReference type="NCBI Taxonomy" id="448386"/>
    <lineage>
        <taxon>Eukaryota</taxon>
        <taxon>Rhodophyta</taxon>
        <taxon>Florideophyceae</taxon>
        <taxon>Rhodymeniophycidae</taxon>
        <taxon>Gracilariales</taxon>
        <taxon>Gracilariaceae</taxon>
        <taxon>Gracilariopsis</taxon>
    </lineage>
</organism>
<dbReference type="PRINTS" id="PR00069">
    <property type="entry name" value="ALDKETRDTASE"/>
</dbReference>
<evidence type="ECO:0000259" key="6">
    <source>
        <dbReference type="Pfam" id="PF00248"/>
    </source>
</evidence>
<evidence type="ECO:0000313" key="8">
    <source>
        <dbReference type="Proteomes" id="UP000247409"/>
    </source>
</evidence>
<comment type="similarity">
    <text evidence="1">Belongs to the aldo/keto reductase family.</text>
</comment>
<evidence type="ECO:0000256" key="5">
    <source>
        <dbReference type="PIRSR" id="PIRSR000097-3"/>
    </source>
</evidence>
<dbReference type="OrthoDB" id="416253at2759"/>
<evidence type="ECO:0000256" key="2">
    <source>
        <dbReference type="ARBA" id="ARBA00023002"/>
    </source>
</evidence>
<dbReference type="AlphaFoldDB" id="A0A2V3J5Q9"/>
<dbReference type="InterPro" id="IPR036812">
    <property type="entry name" value="NAD(P)_OxRdtase_dom_sf"/>
</dbReference>
<dbReference type="PIRSF" id="PIRSF000097">
    <property type="entry name" value="AKR"/>
    <property type="match status" value="1"/>
</dbReference>
<dbReference type="PROSITE" id="PS00063">
    <property type="entry name" value="ALDOKETO_REDUCTASE_3"/>
    <property type="match status" value="1"/>
</dbReference>
<evidence type="ECO:0000256" key="3">
    <source>
        <dbReference type="PIRSR" id="PIRSR000097-1"/>
    </source>
</evidence>
<name>A0A2V3J5Q9_9FLOR</name>
<dbReference type="PANTHER" id="PTHR11732">
    <property type="entry name" value="ALDO/KETO REDUCTASE"/>
    <property type="match status" value="1"/>
</dbReference>
<dbReference type="Proteomes" id="UP000247409">
    <property type="component" value="Unassembled WGS sequence"/>
</dbReference>
<evidence type="ECO:0000256" key="4">
    <source>
        <dbReference type="PIRSR" id="PIRSR000097-2"/>
    </source>
</evidence>
<dbReference type="InterPro" id="IPR018170">
    <property type="entry name" value="Aldo/ket_reductase_CS"/>
</dbReference>
<dbReference type="InterPro" id="IPR023210">
    <property type="entry name" value="NADP_OxRdtase_dom"/>
</dbReference>
<gene>
    <name evidence="7" type="ORF">BWQ96_00397</name>
</gene>
<protein>
    <submittedName>
        <fullName evidence="7">NAD(P)H-dependent D-xylose reductase I,II</fullName>
    </submittedName>
</protein>
<dbReference type="Gene3D" id="3.20.20.100">
    <property type="entry name" value="NADP-dependent oxidoreductase domain"/>
    <property type="match status" value="1"/>
</dbReference>
<feature type="binding site" evidence="4">
    <location>
        <position position="115"/>
    </location>
    <ligand>
        <name>substrate</name>
    </ligand>
</feature>
<accession>A0A2V3J5Q9</accession>
<evidence type="ECO:0000313" key="7">
    <source>
        <dbReference type="EMBL" id="PXF49745.1"/>
    </source>
</evidence>
<dbReference type="SUPFAM" id="SSF51430">
    <property type="entry name" value="NAD(P)-linked oxidoreductase"/>
    <property type="match status" value="1"/>
</dbReference>